<reference evidence="1 2" key="1">
    <citation type="submission" date="2018-04" db="EMBL/GenBank/DDBJ databases">
        <title>Novel Campyloabacter and Helicobacter Species and Strains.</title>
        <authorList>
            <person name="Mannion A.J."/>
            <person name="Shen Z."/>
            <person name="Fox J.G."/>
        </authorList>
    </citation>
    <scope>NUCLEOTIDE SEQUENCE [LARGE SCALE GENOMIC DNA]</scope>
    <source>
        <strain evidence="1 2">MIT 17-337</strain>
    </source>
</reference>
<comment type="caution">
    <text evidence="1">The sequence shown here is derived from an EMBL/GenBank/DDBJ whole genome shotgun (WGS) entry which is preliminary data.</text>
</comment>
<protein>
    <recommendedName>
        <fullName evidence="3">Outer membrane protein</fullName>
    </recommendedName>
</protein>
<sequence>MRKSLLHLCVFLISANIVCGSFVFGANKKNSGLGYGSGNAFVGAEVGVGTWNSISVGVIAGYQHYFKSSWQFANMRHGVRGYGALGWGLSWGSANSLLIRVGADWTIDFNPQSKNVWGAFAGLSLGSYGVFSNPSIFLLGWGANIGGSFEINRTHRFEILLGGGYHFLSARYLFKF</sequence>
<accession>A0A3D8IL22</accession>
<dbReference type="RefSeq" id="WP_115543005.1">
    <property type="nucleotide sequence ID" value="NZ_NXLQ01000009.1"/>
</dbReference>
<name>A0A3D8IL22_9HELI</name>
<proteinExistence type="predicted"/>
<keyword evidence="2" id="KW-1185">Reference proteome</keyword>
<evidence type="ECO:0000313" key="2">
    <source>
        <dbReference type="Proteomes" id="UP000256379"/>
    </source>
</evidence>
<dbReference type="EMBL" id="NXLQ01000009">
    <property type="protein sequence ID" value="RDU65888.1"/>
    <property type="molecule type" value="Genomic_DNA"/>
</dbReference>
<evidence type="ECO:0000313" key="1">
    <source>
        <dbReference type="EMBL" id="RDU65888.1"/>
    </source>
</evidence>
<gene>
    <name evidence="1" type="ORF">CQA53_05425</name>
</gene>
<organism evidence="1 2">
    <name type="scientific">Helicobacter didelphidarum</name>
    <dbReference type="NCBI Taxonomy" id="2040648"/>
    <lineage>
        <taxon>Bacteria</taxon>
        <taxon>Pseudomonadati</taxon>
        <taxon>Campylobacterota</taxon>
        <taxon>Epsilonproteobacteria</taxon>
        <taxon>Campylobacterales</taxon>
        <taxon>Helicobacteraceae</taxon>
        <taxon>Helicobacter</taxon>
    </lineage>
</organism>
<dbReference type="OrthoDB" id="5325584at2"/>
<dbReference type="Proteomes" id="UP000256379">
    <property type="component" value="Unassembled WGS sequence"/>
</dbReference>
<dbReference type="AlphaFoldDB" id="A0A3D8IL22"/>
<evidence type="ECO:0008006" key="3">
    <source>
        <dbReference type="Google" id="ProtNLM"/>
    </source>
</evidence>